<dbReference type="KEGG" id="nav:JQS30_04465"/>
<evidence type="ECO:0000313" key="3">
    <source>
        <dbReference type="EMBL" id="QSB06171.1"/>
    </source>
</evidence>
<evidence type="ECO:0000313" key="4">
    <source>
        <dbReference type="Proteomes" id="UP000662939"/>
    </source>
</evidence>
<dbReference type="InterPro" id="IPR004629">
    <property type="entry name" value="WecG_TagA_CpsF"/>
</dbReference>
<keyword evidence="2" id="KW-0808">Transferase</keyword>
<organism evidence="3 4">
    <name type="scientific">Natronoglycomyces albus</name>
    <dbReference type="NCBI Taxonomy" id="2811108"/>
    <lineage>
        <taxon>Bacteria</taxon>
        <taxon>Bacillati</taxon>
        <taxon>Actinomycetota</taxon>
        <taxon>Actinomycetes</taxon>
        <taxon>Glycomycetales</taxon>
        <taxon>Glycomycetaceae</taxon>
        <taxon>Natronoglycomyces</taxon>
    </lineage>
</organism>
<keyword evidence="1" id="KW-0328">Glycosyltransferase</keyword>
<sequence length="277" mass="30741">MSHPYAPKRRPEPHLRRARLPIGSGLYLDIDNVTSDAVLAQVFASLEEGSGGHIVTPNVDILAQARRSDEARELIAQADLVVADGAPLVWASRLSRQPLPERVAGSDLIWALSAAASAEGRSVALLGGTPDPEATPTSQAVTVLQNAYPGLKTVGAWCPPIGFDLDRQQWRQLVDEMVVANPDIVMVGLGFPKQERVIRRLRADLPHTWFIGCGASIDFVAEYRKRAPKWMQRSGLEWVHRMASEPRRLVRRYAMVGIPQAAKLMWGAWKLRRRNRP</sequence>
<dbReference type="RefSeq" id="WP_213172182.1">
    <property type="nucleotide sequence ID" value="NZ_CP070496.1"/>
</dbReference>
<dbReference type="CDD" id="cd06533">
    <property type="entry name" value="Glyco_transf_WecG_TagA"/>
    <property type="match status" value="1"/>
</dbReference>
<reference evidence="3" key="1">
    <citation type="submission" date="2021-02" db="EMBL/GenBank/DDBJ databases">
        <title>Natronoglycomyces albus gen. nov., sp. nov, a haloalkaliphilic actinobacterium from a soda solonchak soil.</title>
        <authorList>
            <person name="Sorokin D.Y."/>
            <person name="Khijniak T.V."/>
            <person name="Zakharycheva A.P."/>
            <person name="Boueva O.V."/>
            <person name="Ariskina E.V."/>
            <person name="Hahnke R.L."/>
            <person name="Bunk B."/>
            <person name="Sproer C."/>
            <person name="Schumann P."/>
            <person name="Evtushenko L.I."/>
            <person name="Kublanov I.V."/>
        </authorList>
    </citation>
    <scope>NUCLEOTIDE SEQUENCE</scope>
    <source>
        <strain evidence="3">DSM 106290</strain>
    </source>
</reference>
<dbReference type="Pfam" id="PF03808">
    <property type="entry name" value="Glyco_tran_WecG"/>
    <property type="match status" value="1"/>
</dbReference>
<dbReference type="NCBIfam" id="TIGR00696">
    <property type="entry name" value="wecG_tagA_cpsF"/>
    <property type="match status" value="1"/>
</dbReference>
<protein>
    <submittedName>
        <fullName evidence="3">WecB/TagA/CpsF family glycosyltransferase</fullName>
    </submittedName>
</protein>
<dbReference type="PANTHER" id="PTHR34136">
    <property type="match status" value="1"/>
</dbReference>
<dbReference type="Proteomes" id="UP000662939">
    <property type="component" value="Chromosome"/>
</dbReference>
<evidence type="ECO:0000256" key="2">
    <source>
        <dbReference type="ARBA" id="ARBA00022679"/>
    </source>
</evidence>
<dbReference type="AlphaFoldDB" id="A0A895XK97"/>
<dbReference type="GO" id="GO:0016758">
    <property type="term" value="F:hexosyltransferase activity"/>
    <property type="evidence" value="ECO:0007669"/>
    <property type="project" value="TreeGrafter"/>
</dbReference>
<keyword evidence="4" id="KW-1185">Reference proteome</keyword>
<dbReference type="EMBL" id="CP070496">
    <property type="protein sequence ID" value="QSB06171.1"/>
    <property type="molecule type" value="Genomic_DNA"/>
</dbReference>
<proteinExistence type="predicted"/>
<name>A0A895XK97_9ACTN</name>
<evidence type="ECO:0000256" key="1">
    <source>
        <dbReference type="ARBA" id="ARBA00022676"/>
    </source>
</evidence>
<dbReference type="PANTHER" id="PTHR34136:SF1">
    <property type="entry name" value="UDP-N-ACETYL-D-MANNOSAMINURONIC ACID TRANSFERASE"/>
    <property type="match status" value="1"/>
</dbReference>
<accession>A0A895XK97</accession>
<gene>
    <name evidence="3" type="ORF">JQS30_04465</name>
</gene>